<evidence type="ECO:0000259" key="1">
    <source>
        <dbReference type="PROSITE" id="PS51819"/>
    </source>
</evidence>
<dbReference type="Gene3D" id="3.10.180.10">
    <property type="entry name" value="2,3-Dihydroxybiphenyl 1,2-Dioxygenase, domain 1"/>
    <property type="match status" value="2"/>
</dbReference>
<organism evidence="2 3">
    <name type="scientific">Streptacidiphilus cavernicola</name>
    <dbReference type="NCBI Taxonomy" id="3342716"/>
    <lineage>
        <taxon>Bacteria</taxon>
        <taxon>Bacillati</taxon>
        <taxon>Actinomycetota</taxon>
        <taxon>Actinomycetes</taxon>
        <taxon>Kitasatosporales</taxon>
        <taxon>Streptomycetaceae</taxon>
        <taxon>Streptacidiphilus</taxon>
    </lineage>
</organism>
<feature type="domain" description="VOC" evidence="1">
    <location>
        <begin position="1"/>
        <end position="112"/>
    </location>
</feature>
<name>A0ABV6W1D0_9ACTN</name>
<dbReference type="RefSeq" id="WP_380539844.1">
    <property type="nucleotide sequence ID" value="NZ_JBHFAB010000021.1"/>
</dbReference>
<evidence type="ECO:0000313" key="2">
    <source>
        <dbReference type="EMBL" id="MFC1419817.1"/>
    </source>
</evidence>
<dbReference type="Pfam" id="PF18029">
    <property type="entry name" value="Glyoxalase_6"/>
    <property type="match status" value="1"/>
</dbReference>
<feature type="domain" description="VOC" evidence="1">
    <location>
        <begin position="126"/>
        <end position="242"/>
    </location>
</feature>
<gene>
    <name evidence="2" type="ORF">ACEZDE_24725</name>
</gene>
<proteinExistence type="predicted"/>
<dbReference type="SUPFAM" id="SSF54593">
    <property type="entry name" value="Glyoxalase/Bleomycin resistance protein/Dihydroxybiphenyl dioxygenase"/>
    <property type="match status" value="2"/>
</dbReference>
<dbReference type="PANTHER" id="PTHR33993:SF10">
    <property type="entry name" value="CONSERVED PROTEIN"/>
    <property type="match status" value="1"/>
</dbReference>
<accession>A0ABV6W1D0</accession>
<dbReference type="PROSITE" id="PS51819">
    <property type="entry name" value="VOC"/>
    <property type="match status" value="2"/>
</dbReference>
<comment type="caution">
    <text evidence="2">The sequence shown here is derived from an EMBL/GenBank/DDBJ whole genome shotgun (WGS) entry which is preliminary data.</text>
</comment>
<dbReference type="PANTHER" id="PTHR33993">
    <property type="entry name" value="GLYOXALASE-RELATED"/>
    <property type="match status" value="1"/>
</dbReference>
<dbReference type="InterPro" id="IPR029068">
    <property type="entry name" value="Glyas_Bleomycin-R_OHBP_Dase"/>
</dbReference>
<dbReference type="InterPro" id="IPR041581">
    <property type="entry name" value="Glyoxalase_6"/>
</dbReference>
<evidence type="ECO:0000313" key="3">
    <source>
        <dbReference type="Proteomes" id="UP001592531"/>
    </source>
</evidence>
<dbReference type="Proteomes" id="UP001592531">
    <property type="component" value="Unassembled WGS sequence"/>
</dbReference>
<sequence length="243" mass="25565">MSLTAHDLTAAEHFYGALLGWEFGSDGVDLGPYRRALVNGLPVAGLGEMPPGTGMPVDWITYFAADNADEVAHRVRCSGGTVALGPLDSETGAGRRAVAADPDGAVFGIWETQLYGGWGLQHQPGAAAWSELETTGARRAGTFYQGVFGSSAVRSEAAGVRREQDLVVLTVAGRRVAGIRQVPRLRDRPHWRILFTVDSVDEVAANAAALGGTVEQPPADTPFGRMALLRDPQGAPFGVVAAD</sequence>
<protein>
    <submittedName>
        <fullName evidence="2">VOC family protein</fullName>
    </submittedName>
</protein>
<dbReference type="CDD" id="cd07247">
    <property type="entry name" value="SgaA_N_like"/>
    <property type="match status" value="2"/>
</dbReference>
<dbReference type="EMBL" id="JBHFAB010000021">
    <property type="protein sequence ID" value="MFC1419817.1"/>
    <property type="molecule type" value="Genomic_DNA"/>
</dbReference>
<dbReference type="InterPro" id="IPR037523">
    <property type="entry name" value="VOC_core"/>
</dbReference>
<dbReference type="InterPro" id="IPR052164">
    <property type="entry name" value="Anthracycline_SecMetBiosynth"/>
</dbReference>
<keyword evidence="3" id="KW-1185">Reference proteome</keyword>
<reference evidence="2 3" key="1">
    <citation type="submission" date="2024-09" db="EMBL/GenBank/DDBJ databases">
        <authorList>
            <person name="Lee S.D."/>
        </authorList>
    </citation>
    <scope>NUCLEOTIDE SEQUENCE [LARGE SCALE GENOMIC DNA]</scope>
    <source>
        <strain evidence="2 3">N8-3</strain>
    </source>
</reference>